<name>A0A7J7S2K8_MYOMY</name>
<evidence type="ECO:0000256" key="1">
    <source>
        <dbReference type="SAM" id="MobiDB-lite"/>
    </source>
</evidence>
<dbReference type="Proteomes" id="UP000527355">
    <property type="component" value="Unassembled WGS sequence"/>
</dbReference>
<dbReference type="EMBL" id="JABWUV010000020">
    <property type="protein sequence ID" value="KAF6282385.1"/>
    <property type="molecule type" value="Genomic_DNA"/>
</dbReference>
<feature type="region of interest" description="Disordered" evidence="1">
    <location>
        <begin position="1"/>
        <end position="29"/>
    </location>
</feature>
<evidence type="ECO:0000313" key="3">
    <source>
        <dbReference type="Proteomes" id="UP000527355"/>
    </source>
</evidence>
<gene>
    <name evidence="2" type="ORF">mMyoMyo1_010033</name>
</gene>
<protein>
    <submittedName>
        <fullName evidence="2">Uncharacterized protein</fullName>
    </submittedName>
</protein>
<sequence length="217" mass="22726">MGHTGSLGAPAGESRRPTAHPCWQRGRDHPGAHPGSLVWGHVRALSFLHHSVLLLRPTGPAGPSQGGCWGAGGQPEPVHRHLLEGARGLATSESTVVSDTPAPSEKPSSSRSRFPPARPTPQRPGLAASSRVCNGRSGSCVRLCLLRLSPRPCVSSSSLFPSSPVSSTLHGGRGHRAEWWLIKTSSGFYYSRYLTAEGLPEVGATPGCVATREPGGV</sequence>
<comment type="caution">
    <text evidence="2">The sequence shown here is derived from an EMBL/GenBank/DDBJ whole genome shotgun (WGS) entry which is preliminary data.</text>
</comment>
<evidence type="ECO:0000313" key="2">
    <source>
        <dbReference type="EMBL" id="KAF6282385.1"/>
    </source>
</evidence>
<organism evidence="2 3">
    <name type="scientific">Myotis myotis</name>
    <name type="common">Greater mouse-eared bat</name>
    <name type="synonym">Vespertilio myotis</name>
    <dbReference type="NCBI Taxonomy" id="51298"/>
    <lineage>
        <taxon>Eukaryota</taxon>
        <taxon>Metazoa</taxon>
        <taxon>Chordata</taxon>
        <taxon>Craniata</taxon>
        <taxon>Vertebrata</taxon>
        <taxon>Euteleostomi</taxon>
        <taxon>Mammalia</taxon>
        <taxon>Eutheria</taxon>
        <taxon>Laurasiatheria</taxon>
        <taxon>Chiroptera</taxon>
        <taxon>Yangochiroptera</taxon>
        <taxon>Vespertilionidae</taxon>
        <taxon>Myotis</taxon>
    </lineage>
</organism>
<accession>A0A7J7S2K8</accession>
<keyword evidence="3" id="KW-1185">Reference proteome</keyword>
<feature type="compositionally biased region" description="Low complexity" evidence="1">
    <location>
        <begin position="101"/>
        <end position="115"/>
    </location>
</feature>
<reference evidence="2 3" key="1">
    <citation type="journal article" date="2020" name="Nature">
        <title>Six reference-quality genomes reveal evolution of bat adaptations.</title>
        <authorList>
            <person name="Jebb D."/>
            <person name="Huang Z."/>
            <person name="Pippel M."/>
            <person name="Hughes G.M."/>
            <person name="Lavrichenko K."/>
            <person name="Devanna P."/>
            <person name="Winkler S."/>
            <person name="Jermiin L.S."/>
            <person name="Skirmuntt E.C."/>
            <person name="Katzourakis A."/>
            <person name="Burkitt-Gray L."/>
            <person name="Ray D.A."/>
            <person name="Sullivan K.A.M."/>
            <person name="Roscito J.G."/>
            <person name="Kirilenko B.M."/>
            <person name="Davalos L.M."/>
            <person name="Corthals A.P."/>
            <person name="Power M.L."/>
            <person name="Jones G."/>
            <person name="Ransome R.D."/>
            <person name="Dechmann D.K.N."/>
            <person name="Locatelli A.G."/>
            <person name="Puechmaille S.J."/>
            <person name="Fedrigo O."/>
            <person name="Jarvis E.D."/>
            <person name="Hiller M."/>
            <person name="Vernes S.C."/>
            <person name="Myers E.W."/>
            <person name="Teeling E.C."/>
        </authorList>
    </citation>
    <scope>NUCLEOTIDE SEQUENCE [LARGE SCALE GENOMIC DNA]</scope>
    <source>
        <strain evidence="2">MMyoMyo1</strain>
        <tissue evidence="2">Flight muscle</tissue>
    </source>
</reference>
<feature type="region of interest" description="Disordered" evidence="1">
    <location>
        <begin position="90"/>
        <end position="130"/>
    </location>
</feature>
<dbReference type="AlphaFoldDB" id="A0A7J7S2K8"/>
<proteinExistence type="predicted"/>